<accession>A0ABR2LYS8</accession>
<evidence type="ECO:0000256" key="6">
    <source>
        <dbReference type="ARBA" id="ARBA00022840"/>
    </source>
</evidence>
<evidence type="ECO:0000256" key="8">
    <source>
        <dbReference type="ARBA" id="ARBA00023444"/>
    </source>
</evidence>
<keyword evidence="12" id="KW-1185">Reference proteome</keyword>
<evidence type="ECO:0000313" key="11">
    <source>
        <dbReference type="EMBL" id="KAK8953647.1"/>
    </source>
</evidence>
<gene>
    <name evidence="11" type="ORF">KSP40_PGU003918</name>
</gene>
<dbReference type="PANTHER" id="PTHR44119:SF1">
    <property type="entry name" value="MAGNESIUM-CHELATASE SUBUNIT CHLH, CHLOROPLASTIC"/>
    <property type="match status" value="1"/>
</dbReference>
<sequence>MSLQRGCPSRTSQKLDQAPIFPVPRLSREPLRTALQGGSRIKCIARANGLFTQTNPEVRRIVPEDVDSARGLPRVKVVYVVLEAQYQSALSAAVQTLNADRRHASFEVVGYLVEELRDQGTYSTFCDDVADANIFIGSLIFVEELALKVKAAVEKQRDRMDAVLVFPSMPEVMRLNKLGSFSMSQLGQSKSPFFKLFKRKQGAGFADSMLKLVRTLPKVLKYLPSDKARDARIYILSLQFWLGGSPENLENFIKMIAGSYVPALKGMKIATPIQFCF</sequence>
<evidence type="ECO:0000256" key="5">
    <source>
        <dbReference type="ARBA" id="ARBA00022741"/>
    </source>
</evidence>
<name>A0ABR2LYS8_9ASPA</name>
<dbReference type="Proteomes" id="UP001412067">
    <property type="component" value="Unassembled WGS sequence"/>
</dbReference>
<dbReference type="EMBL" id="JBBWWR010000014">
    <property type="protein sequence ID" value="KAK8953647.1"/>
    <property type="molecule type" value="Genomic_DNA"/>
</dbReference>
<evidence type="ECO:0000313" key="12">
    <source>
        <dbReference type="Proteomes" id="UP001412067"/>
    </source>
</evidence>
<comment type="similarity">
    <text evidence="1">Belongs to the Mg-chelatase subunit H family.</text>
</comment>
<evidence type="ECO:0000256" key="4">
    <source>
        <dbReference type="ARBA" id="ARBA00022598"/>
    </source>
</evidence>
<evidence type="ECO:0000256" key="1">
    <source>
        <dbReference type="ARBA" id="ARBA00010851"/>
    </source>
</evidence>
<feature type="domain" description="Magnesium chelatase subunit H N-terminal" evidence="10">
    <location>
        <begin position="76"/>
        <end position="235"/>
    </location>
</feature>
<evidence type="ECO:0000256" key="2">
    <source>
        <dbReference type="ARBA" id="ARBA00012825"/>
    </source>
</evidence>
<evidence type="ECO:0000256" key="7">
    <source>
        <dbReference type="ARBA" id="ARBA00023171"/>
    </source>
</evidence>
<proteinExistence type="inferred from homology"/>
<keyword evidence="4" id="KW-0436">Ligase</keyword>
<comment type="caution">
    <text evidence="11">The sequence shown here is derived from an EMBL/GenBank/DDBJ whole genome shotgun (WGS) entry which is preliminary data.</text>
</comment>
<organism evidence="11 12">
    <name type="scientific">Platanthera guangdongensis</name>
    <dbReference type="NCBI Taxonomy" id="2320717"/>
    <lineage>
        <taxon>Eukaryota</taxon>
        <taxon>Viridiplantae</taxon>
        <taxon>Streptophyta</taxon>
        <taxon>Embryophyta</taxon>
        <taxon>Tracheophyta</taxon>
        <taxon>Spermatophyta</taxon>
        <taxon>Magnoliopsida</taxon>
        <taxon>Liliopsida</taxon>
        <taxon>Asparagales</taxon>
        <taxon>Orchidaceae</taxon>
        <taxon>Orchidoideae</taxon>
        <taxon>Orchideae</taxon>
        <taxon>Orchidinae</taxon>
        <taxon>Platanthera</taxon>
    </lineage>
</organism>
<dbReference type="EC" id="6.6.1.1" evidence="2"/>
<reference evidence="11 12" key="1">
    <citation type="journal article" date="2022" name="Nat. Plants">
        <title>Genomes of leafy and leafless Platanthera orchids illuminate the evolution of mycoheterotrophy.</title>
        <authorList>
            <person name="Li M.H."/>
            <person name="Liu K.W."/>
            <person name="Li Z."/>
            <person name="Lu H.C."/>
            <person name="Ye Q.L."/>
            <person name="Zhang D."/>
            <person name="Wang J.Y."/>
            <person name="Li Y.F."/>
            <person name="Zhong Z.M."/>
            <person name="Liu X."/>
            <person name="Yu X."/>
            <person name="Liu D.K."/>
            <person name="Tu X.D."/>
            <person name="Liu B."/>
            <person name="Hao Y."/>
            <person name="Liao X.Y."/>
            <person name="Jiang Y.T."/>
            <person name="Sun W.H."/>
            <person name="Chen J."/>
            <person name="Chen Y.Q."/>
            <person name="Ai Y."/>
            <person name="Zhai J.W."/>
            <person name="Wu S.S."/>
            <person name="Zhou Z."/>
            <person name="Hsiao Y.Y."/>
            <person name="Wu W.L."/>
            <person name="Chen Y.Y."/>
            <person name="Lin Y.F."/>
            <person name="Hsu J.L."/>
            <person name="Li C.Y."/>
            <person name="Wang Z.W."/>
            <person name="Zhao X."/>
            <person name="Zhong W.Y."/>
            <person name="Ma X.K."/>
            <person name="Ma L."/>
            <person name="Huang J."/>
            <person name="Chen G.Z."/>
            <person name="Huang M.Z."/>
            <person name="Huang L."/>
            <person name="Peng D.H."/>
            <person name="Luo Y.B."/>
            <person name="Zou S.Q."/>
            <person name="Chen S.P."/>
            <person name="Lan S."/>
            <person name="Tsai W.C."/>
            <person name="Van de Peer Y."/>
            <person name="Liu Z.J."/>
        </authorList>
    </citation>
    <scope>NUCLEOTIDE SEQUENCE [LARGE SCALE GENOMIC DNA]</scope>
    <source>
        <strain evidence="11">Lor288</strain>
    </source>
</reference>
<comment type="catalytic activity">
    <reaction evidence="9">
        <text>protoporphyrin IX + Mg(2+) + ATP + H2O = Mg-protoporphyrin IX + ADP + phosphate + 3 H(+)</text>
        <dbReference type="Rhea" id="RHEA:13961"/>
        <dbReference type="ChEBI" id="CHEBI:15377"/>
        <dbReference type="ChEBI" id="CHEBI:15378"/>
        <dbReference type="ChEBI" id="CHEBI:18420"/>
        <dbReference type="ChEBI" id="CHEBI:30616"/>
        <dbReference type="ChEBI" id="CHEBI:43474"/>
        <dbReference type="ChEBI" id="CHEBI:57306"/>
        <dbReference type="ChEBI" id="CHEBI:60492"/>
        <dbReference type="ChEBI" id="CHEBI:456216"/>
        <dbReference type="EC" id="6.6.1.1"/>
    </reaction>
</comment>
<keyword evidence="3" id="KW-0602">Photosynthesis</keyword>
<keyword evidence="7" id="KW-0149">Chlorophyll biosynthesis</keyword>
<evidence type="ECO:0000256" key="9">
    <source>
        <dbReference type="ARBA" id="ARBA00048693"/>
    </source>
</evidence>
<dbReference type="InterPro" id="IPR003672">
    <property type="entry name" value="CobN/Mg_chltase"/>
</dbReference>
<dbReference type="PANTHER" id="PTHR44119">
    <property type="entry name" value="MAGNESIUM-CHELATASE SUBUNIT CHLH, CHLOROPLASTIC"/>
    <property type="match status" value="1"/>
</dbReference>
<keyword evidence="6" id="KW-0067">ATP-binding</keyword>
<dbReference type="InterPro" id="IPR022571">
    <property type="entry name" value="Mg_chelatase_H_N"/>
</dbReference>
<keyword evidence="5" id="KW-0547">Nucleotide-binding</keyword>
<comment type="pathway">
    <text evidence="8">Porphyrin-containing compound metabolism.</text>
</comment>
<dbReference type="Pfam" id="PF11965">
    <property type="entry name" value="DUF3479"/>
    <property type="match status" value="1"/>
</dbReference>
<protein>
    <recommendedName>
        <fullName evidence="2">magnesium chelatase</fullName>
        <ecNumber evidence="2">6.6.1.1</ecNumber>
    </recommendedName>
</protein>
<evidence type="ECO:0000259" key="10">
    <source>
        <dbReference type="Pfam" id="PF11965"/>
    </source>
</evidence>
<evidence type="ECO:0000256" key="3">
    <source>
        <dbReference type="ARBA" id="ARBA00022531"/>
    </source>
</evidence>